<dbReference type="AlphaFoldDB" id="A0A7X5Y5R5"/>
<name>A0A7X5Y5R5_9SPHN</name>
<evidence type="ECO:0000313" key="1">
    <source>
        <dbReference type="EMBL" id="NJB99891.1"/>
    </source>
</evidence>
<proteinExistence type="predicted"/>
<keyword evidence="2" id="KW-1185">Reference proteome</keyword>
<gene>
    <name evidence="1" type="ORF">GGR89_004237</name>
</gene>
<dbReference type="EMBL" id="JAATJB010000023">
    <property type="protein sequence ID" value="NJB99891.1"/>
    <property type="molecule type" value="Genomic_DNA"/>
</dbReference>
<reference evidence="1 2" key="1">
    <citation type="submission" date="2020-03" db="EMBL/GenBank/DDBJ databases">
        <title>Genomic Encyclopedia of Type Strains, Phase IV (KMG-IV): sequencing the most valuable type-strain genomes for metagenomic binning, comparative biology and taxonomic classification.</title>
        <authorList>
            <person name="Goeker M."/>
        </authorList>
    </citation>
    <scope>NUCLEOTIDE SEQUENCE [LARGE SCALE GENOMIC DNA]</scope>
    <source>
        <strain evidence="1 2">DSM 7225</strain>
    </source>
</reference>
<accession>A0A7X5Y5R5</accession>
<evidence type="ECO:0000313" key="2">
    <source>
        <dbReference type="Proteomes" id="UP000531251"/>
    </source>
</evidence>
<sequence length="104" mass="11459">MSTVSFHVPAWANGPALRDIVSARRDQIENRGFTREHDLALHPAQLPELAAQYIAEAMDVLHGTPGLLPPDPRDHLVQAAAVLWAAIDRIDVGGLTERHQEREA</sequence>
<dbReference type="Proteomes" id="UP000531251">
    <property type="component" value="Unassembled WGS sequence"/>
</dbReference>
<comment type="caution">
    <text evidence="1">The sequence shown here is derived from an EMBL/GenBank/DDBJ whole genome shotgun (WGS) entry which is preliminary data.</text>
</comment>
<dbReference type="RefSeq" id="WP_167713145.1">
    <property type="nucleotide sequence ID" value="NZ_BAAADY010000034.1"/>
</dbReference>
<protein>
    <submittedName>
        <fullName evidence="1">Uncharacterized protein</fullName>
    </submittedName>
</protein>
<organism evidence="1 2">
    <name type="scientific">Sphingomonas trueperi</name>
    <dbReference type="NCBI Taxonomy" id="53317"/>
    <lineage>
        <taxon>Bacteria</taxon>
        <taxon>Pseudomonadati</taxon>
        <taxon>Pseudomonadota</taxon>
        <taxon>Alphaproteobacteria</taxon>
        <taxon>Sphingomonadales</taxon>
        <taxon>Sphingomonadaceae</taxon>
        <taxon>Sphingomonas</taxon>
    </lineage>
</organism>